<dbReference type="Pfam" id="PF00027">
    <property type="entry name" value="cNMP_binding"/>
    <property type="match status" value="1"/>
</dbReference>
<dbReference type="Gene3D" id="1.10.10.10">
    <property type="entry name" value="Winged helix-like DNA-binding domain superfamily/Winged helix DNA-binding domain"/>
    <property type="match status" value="1"/>
</dbReference>
<dbReference type="InterPro" id="IPR036390">
    <property type="entry name" value="WH_DNA-bd_sf"/>
</dbReference>
<dbReference type="InterPro" id="IPR014710">
    <property type="entry name" value="RmlC-like_jellyroll"/>
</dbReference>
<keyword evidence="1" id="KW-0805">Transcription regulation</keyword>
<dbReference type="CDD" id="cd00038">
    <property type="entry name" value="CAP_ED"/>
    <property type="match status" value="1"/>
</dbReference>
<feature type="domain" description="Cyclic nucleotide-binding" evidence="4">
    <location>
        <begin position="64"/>
        <end position="134"/>
    </location>
</feature>
<evidence type="ECO:0000256" key="2">
    <source>
        <dbReference type="ARBA" id="ARBA00023125"/>
    </source>
</evidence>
<keyword evidence="2" id="KW-0238">DNA-binding</keyword>
<reference evidence="6 7" key="1">
    <citation type="submission" date="2020-07" db="EMBL/GenBank/DDBJ databases">
        <title>Exploring microbial biodiversity for novel pathways involved in the catabolism of aromatic compounds derived from lignin.</title>
        <authorList>
            <person name="Elkins J."/>
        </authorList>
    </citation>
    <scope>NUCLEOTIDE SEQUENCE [LARGE SCALE GENOMIC DNA]</scope>
    <source>
        <strain evidence="6 7">H2C3B</strain>
    </source>
</reference>
<dbReference type="EMBL" id="JACCAU010000001">
    <property type="protein sequence ID" value="NYH16933.1"/>
    <property type="molecule type" value="Genomic_DNA"/>
</dbReference>
<evidence type="ECO:0000259" key="4">
    <source>
        <dbReference type="PROSITE" id="PS50042"/>
    </source>
</evidence>
<dbReference type="InterPro" id="IPR012318">
    <property type="entry name" value="HTH_CRP"/>
</dbReference>
<dbReference type="PANTHER" id="PTHR24567:SF75">
    <property type="entry name" value="FUMARATE AND NITRATE REDUCTION REGULATORY PROTEIN"/>
    <property type="match status" value="1"/>
</dbReference>
<comment type="caution">
    <text evidence="6">The sequence shown here is derived from an EMBL/GenBank/DDBJ whole genome shotgun (WGS) entry which is preliminary data.</text>
</comment>
<organism evidence="6 7">
    <name type="scientific">Paraburkholderia bryophila</name>
    <dbReference type="NCBI Taxonomy" id="420952"/>
    <lineage>
        <taxon>Bacteria</taxon>
        <taxon>Pseudomonadati</taxon>
        <taxon>Pseudomonadota</taxon>
        <taxon>Betaproteobacteria</taxon>
        <taxon>Burkholderiales</taxon>
        <taxon>Burkholderiaceae</taxon>
        <taxon>Paraburkholderia</taxon>
    </lineage>
</organism>
<dbReference type="PRINTS" id="PR00034">
    <property type="entry name" value="HTHCRP"/>
</dbReference>
<evidence type="ECO:0000313" key="7">
    <source>
        <dbReference type="Proteomes" id="UP000572540"/>
    </source>
</evidence>
<evidence type="ECO:0000256" key="1">
    <source>
        <dbReference type="ARBA" id="ARBA00023015"/>
    </source>
</evidence>
<dbReference type="Gene3D" id="2.60.120.10">
    <property type="entry name" value="Jelly Rolls"/>
    <property type="match status" value="1"/>
</dbReference>
<dbReference type="SMART" id="SM00100">
    <property type="entry name" value="cNMP"/>
    <property type="match status" value="1"/>
</dbReference>
<name>A0A7Y9WAW2_9BURK</name>
<evidence type="ECO:0000313" key="6">
    <source>
        <dbReference type="EMBL" id="NYH16933.1"/>
    </source>
</evidence>
<dbReference type="SUPFAM" id="SSF51206">
    <property type="entry name" value="cAMP-binding domain-like"/>
    <property type="match status" value="1"/>
</dbReference>
<dbReference type="Proteomes" id="UP000572540">
    <property type="component" value="Unassembled WGS sequence"/>
</dbReference>
<dbReference type="CDD" id="cd00092">
    <property type="entry name" value="HTH_CRP"/>
    <property type="match status" value="1"/>
</dbReference>
<protein>
    <submittedName>
        <fullName evidence="6">CRP/FNR family transcriptional regulator</fullName>
    </submittedName>
</protein>
<dbReference type="PROSITE" id="PS50042">
    <property type="entry name" value="CNMP_BINDING_3"/>
    <property type="match status" value="1"/>
</dbReference>
<dbReference type="GO" id="GO:0005829">
    <property type="term" value="C:cytosol"/>
    <property type="evidence" value="ECO:0007669"/>
    <property type="project" value="TreeGrafter"/>
</dbReference>
<dbReference type="GO" id="GO:0003677">
    <property type="term" value="F:DNA binding"/>
    <property type="evidence" value="ECO:0007669"/>
    <property type="project" value="UniProtKB-KW"/>
</dbReference>
<dbReference type="InterPro" id="IPR018490">
    <property type="entry name" value="cNMP-bd_dom_sf"/>
</dbReference>
<dbReference type="SUPFAM" id="SSF46785">
    <property type="entry name" value="Winged helix' DNA-binding domain"/>
    <property type="match status" value="1"/>
</dbReference>
<sequence length="276" mass="30141">MSDVADYLETRPLTPTVAAVPIVSISALTGAVMSPQAKQAGLAAPDAKRAGVPCSSCAMHSFCMPEGLTSAEAERIEALICPSRTIRNGETLFRTGDSFQSLYAVRAGSFKTIVMHRDGREQVTGFHQAGDMLGLDGVCSGHHSCDAVAIEDSQVCIIPFHLLEAMCRDVKVVQQHVHRMMGGEIVREATLMMLLGTMSAEQRVATFLLNLSGKLQKRGYSPAEFHLRMTREEIGSYLGMKLETVSRMLSKFQKDGLVDTHGKQIRILDMDGLRRV</sequence>
<dbReference type="InterPro" id="IPR000595">
    <property type="entry name" value="cNMP-bd_dom"/>
</dbReference>
<evidence type="ECO:0000256" key="3">
    <source>
        <dbReference type="ARBA" id="ARBA00023163"/>
    </source>
</evidence>
<dbReference type="AlphaFoldDB" id="A0A7Y9WAW2"/>
<dbReference type="FunFam" id="1.10.10.10:FF:000028">
    <property type="entry name" value="Fumarate/nitrate reduction transcriptional regulator Fnr"/>
    <property type="match status" value="1"/>
</dbReference>
<evidence type="ECO:0000259" key="5">
    <source>
        <dbReference type="PROSITE" id="PS51063"/>
    </source>
</evidence>
<dbReference type="InterPro" id="IPR036388">
    <property type="entry name" value="WH-like_DNA-bd_sf"/>
</dbReference>
<dbReference type="InterPro" id="IPR050397">
    <property type="entry name" value="Env_Response_Regulators"/>
</dbReference>
<feature type="domain" description="HTH crp-type" evidence="5">
    <location>
        <begin position="198"/>
        <end position="271"/>
    </location>
</feature>
<keyword evidence="3" id="KW-0804">Transcription</keyword>
<dbReference type="NCBIfam" id="NF008365">
    <property type="entry name" value="PRK11161.1"/>
    <property type="match status" value="1"/>
</dbReference>
<dbReference type="PANTHER" id="PTHR24567">
    <property type="entry name" value="CRP FAMILY TRANSCRIPTIONAL REGULATORY PROTEIN"/>
    <property type="match status" value="1"/>
</dbReference>
<dbReference type="SMART" id="SM00419">
    <property type="entry name" value="HTH_CRP"/>
    <property type="match status" value="1"/>
</dbReference>
<dbReference type="PROSITE" id="PS51063">
    <property type="entry name" value="HTH_CRP_2"/>
    <property type="match status" value="1"/>
</dbReference>
<proteinExistence type="predicted"/>
<accession>A0A7Y9WAW2</accession>
<dbReference type="Pfam" id="PF13545">
    <property type="entry name" value="HTH_Crp_2"/>
    <property type="match status" value="1"/>
</dbReference>
<gene>
    <name evidence="6" type="ORF">GGD41_004161</name>
</gene>
<dbReference type="GO" id="GO:0003700">
    <property type="term" value="F:DNA-binding transcription factor activity"/>
    <property type="evidence" value="ECO:0007669"/>
    <property type="project" value="TreeGrafter"/>
</dbReference>